<dbReference type="PANTHER" id="PTHR24023">
    <property type="entry name" value="COLLAGEN ALPHA"/>
    <property type="match status" value="1"/>
</dbReference>
<evidence type="ECO:0000256" key="2">
    <source>
        <dbReference type="SAM" id="MobiDB-lite"/>
    </source>
</evidence>
<dbReference type="GO" id="GO:0005615">
    <property type="term" value="C:extracellular space"/>
    <property type="evidence" value="ECO:0007669"/>
    <property type="project" value="TreeGrafter"/>
</dbReference>
<evidence type="ECO:0000313" key="3">
    <source>
        <dbReference type="EMBL" id="ACV22418.1"/>
    </source>
</evidence>
<dbReference type="eggNOG" id="COG3266">
    <property type="taxonomic scope" value="Bacteria"/>
</dbReference>
<name>C7N683_SLAHD</name>
<feature type="compositionally biased region" description="Low complexity" evidence="2">
    <location>
        <begin position="193"/>
        <end position="211"/>
    </location>
</feature>
<protein>
    <submittedName>
        <fullName evidence="3">Collagen triple helix repeat protein</fullName>
    </submittedName>
</protein>
<dbReference type="Proteomes" id="UP000002026">
    <property type="component" value="Chromosome"/>
</dbReference>
<dbReference type="InterPro" id="IPR050149">
    <property type="entry name" value="Collagen_superfamily"/>
</dbReference>
<dbReference type="GO" id="GO:0030198">
    <property type="term" value="P:extracellular matrix organization"/>
    <property type="evidence" value="ECO:0007669"/>
    <property type="project" value="TreeGrafter"/>
</dbReference>
<dbReference type="HOGENOM" id="CLU_520630_0_0_11"/>
<dbReference type="AlphaFoldDB" id="C7N683"/>
<sequence>MFYPAAMCEAAGVVDASIMLSLGDDRYFSTRNFNIRVEKVLIDGLEPEDGFTLFVQAIAAYENAADISTEAAEAANEAAEAANQAVSDLQDAAQRGDFDGADGADGFSPTATVTQTADGVTITITDKNGTTTADVSKGAKGDKGDTGEQGPKGDKGDTGDRGPQGIQGETGPKGDKGDTGATGAQGPKGETGETGATGATGPKGPKGDTGAQGPQGIQGETGPKGETGATGAAGSDGVSCTHSWNGTVLSVTSASGTSSADLVGPQGPTGATGATGPAGADGTTFTPQNPLSLSNGELSVDLSANTDTQHLAPTFWQKWTYPRHPDSEGRYWVSLGQDTSQGYRSYDMIFNGQYRELDVITMVSKNSGYASAILQRVAEFGLMRKFETTTDFDVDPGDTEAVTIPAGDFYSVPADCVFLNTTTGNLMINTAEAAPASRIAATSLTVTGLCNIYDVAAAFTASSPLSLSNGVLSIDLSGYAALTGATFTGAVSGITPTADANFATKKYVDDAIAALDDLSNESF</sequence>
<keyword evidence="1" id="KW-0175">Coiled coil</keyword>
<evidence type="ECO:0000256" key="1">
    <source>
        <dbReference type="SAM" id="Coils"/>
    </source>
</evidence>
<evidence type="ECO:0000313" key="4">
    <source>
        <dbReference type="Proteomes" id="UP000002026"/>
    </source>
</evidence>
<reference evidence="3 4" key="1">
    <citation type="journal article" date="2009" name="Stand. Genomic Sci.">
        <title>Complete genome sequence of Slackia heliotrinireducens type strain (RHS 1).</title>
        <authorList>
            <person name="Pukall R."/>
            <person name="Lapidus A."/>
            <person name="Nolan M."/>
            <person name="Copeland A."/>
            <person name="Glavina Del Rio T."/>
            <person name="Lucas S."/>
            <person name="Chen F."/>
            <person name="Tice H."/>
            <person name="Cheng J.F."/>
            <person name="Chertkov O."/>
            <person name="Bruce D."/>
            <person name="Goodwin L."/>
            <person name="Kuske C."/>
            <person name="Brettin T."/>
            <person name="Detter J.C."/>
            <person name="Han C."/>
            <person name="Pitluck S."/>
            <person name="Pati A."/>
            <person name="Mavrommatis K."/>
            <person name="Ivanova N."/>
            <person name="Ovchinnikova G."/>
            <person name="Chen A."/>
            <person name="Palaniappan K."/>
            <person name="Schneider S."/>
            <person name="Rohde M."/>
            <person name="Chain P."/>
            <person name="D'haeseleer P."/>
            <person name="Goker M."/>
            <person name="Bristow J."/>
            <person name="Eisen J.A."/>
            <person name="Markowitz V."/>
            <person name="Kyrpides N.C."/>
            <person name="Klenk H.P."/>
            <person name="Hugenholtz P."/>
        </authorList>
    </citation>
    <scope>NUCLEOTIDE SEQUENCE [LARGE SCALE GENOMIC DNA]</scope>
    <source>
        <strain evidence="4">ATCC 29202 / DSM 20476 / NCTC 11029 / RHS 1</strain>
    </source>
</reference>
<dbReference type="STRING" id="471855.Shel_13970"/>
<keyword evidence="4" id="KW-1185">Reference proteome</keyword>
<organism evidence="3 4">
    <name type="scientific">Slackia heliotrinireducens (strain ATCC 29202 / DSM 20476 / NCTC 11029 / RHS 1)</name>
    <name type="common">Peptococcus heliotrinreducens</name>
    <dbReference type="NCBI Taxonomy" id="471855"/>
    <lineage>
        <taxon>Bacteria</taxon>
        <taxon>Bacillati</taxon>
        <taxon>Actinomycetota</taxon>
        <taxon>Coriobacteriia</taxon>
        <taxon>Eggerthellales</taxon>
        <taxon>Eggerthellaceae</taxon>
        <taxon>Slackia</taxon>
    </lineage>
</organism>
<feature type="compositionally biased region" description="Low complexity" evidence="2">
    <location>
        <begin position="264"/>
        <end position="287"/>
    </location>
</feature>
<gene>
    <name evidence="3" type="ordered locus">Shel_13970</name>
</gene>
<keyword evidence="3" id="KW-0176">Collagen</keyword>
<dbReference type="GO" id="GO:0031012">
    <property type="term" value="C:extracellular matrix"/>
    <property type="evidence" value="ECO:0007669"/>
    <property type="project" value="TreeGrafter"/>
</dbReference>
<dbReference type="Gene3D" id="1.20.5.320">
    <property type="entry name" value="6-Phosphogluconate Dehydrogenase, domain 3"/>
    <property type="match status" value="1"/>
</dbReference>
<feature type="region of interest" description="Disordered" evidence="2">
    <location>
        <begin position="129"/>
        <end position="238"/>
    </location>
</feature>
<feature type="compositionally biased region" description="Basic and acidic residues" evidence="2">
    <location>
        <begin position="137"/>
        <end position="160"/>
    </location>
</feature>
<dbReference type="GO" id="GO:0030020">
    <property type="term" value="F:extracellular matrix structural constituent conferring tensile strength"/>
    <property type="evidence" value="ECO:0007669"/>
    <property type="project" value="TreeGrafter"/>
</dbReference>
<feature type="region of interest" description="Disordered" evidence="2">
    <location>
        <begin position="255"/>
        <end position="296"/>
    </location>
</feature>
<dbReference type="PANTHER" id="PTHR24023:SF1095">
    <property type="entry name" value="EGF-LIKE DOMAIN-CONTAINING PROTEIN"/>
    <property type="match status" value="1"/>
</dbReference>
<dbReference type="EMBL" id="CP001684">
    <property type="protein sequence ID" value="ACV22418.1"/>
    <property type="molecule type" value="Genomic_DNA"/>
</dbReference>
<dbReference type="Pfam" id="PF01391">
    <property type="entry name" value="Collagen"/>
    <property type="match status" value="1"/>
</dbReference>
<dbReference type="KEGG" id="shi:Shel_13970"/>
<feature type="coiled-coil region" evidence="1">
    <location>
        <begin position="64"/>
        <end position="95"/>
    </location>
</feature>
<dbReference type="InterPro" id="IPR008160">
    <property type="entry name" value="Collagen"/>
</dbReference>
<proteinExistence type="predicted"/>
<accession>C7N683</accession>